<proteinExistence type="predicted"/>
<gene>
    <name evidence="2" type="ORF">E0H31_29885</name>
</gene>
<feature type="region of interest" description="Disordered" evidence="1">
    <location>
        <begin position="1"/>
        <end position="28"/>
    </location>
</feature>
<accession>A0A8G2IWA9</accession>
<evidence type="ECO:0000313" key="2">
    <source>
        <dbReference type="EMBL" id="TBX87276.1"/>
    </source>
</evidence>
<dbReference type="AlphaFoldDB" id="A0A8G2IWA9"/>
<reference evidence="2 3" key="1">
    <citation type="submission" date="2019-02" db="EMBL/GenBank/DDBJ databases">
        <title>The competitiveness to form nodules shapes the capacities of Rhizobium leguminosarum sv viciae communities to promote symbiosis with specific hosts.</title>
        <authorList>
            <person name="Boivin S."/>
            <person name="Lepetit M."/>
        </authorList>
    </citation>
    <scope>NUCLEOTIDE SEQUENCE [LARGE SCALE GENOMIC DNA]</scope>
    <source>
        <strain evidence="2 3">SPF4F3</strain>
    </source>
</reference>
<name>A0A8G2IWA9_RHILV</name>
<comment type="caution">
    <text evidence="2">The sequence shown here is derived from an EMBL/GenBank/DDBJ whole genome shotgun (WGS) entry which is preliminary data.</text>
</comment>
<dbReference type="EMBL" id="SJLU01000020">
    <property type="protein sequence ID" value="TBX87276.1"/>
    <property type="molecule type" value="Genomic_DNA"/>
</dbReference>
<feature type="compositionally biased region" description="Basic and acidic residues" evidence="1">
    <location>
        <begin position="10"/>
        <end position="28"/>
    </location>
</feature>
<evidence type="ECO:0000313" key="3">
    <source>
        <dbReference type="Proteomes" id="UP000291866"/>
    </source>
</evidence>
<sequence>MSRKSVPRFCDNDMRKNKELKREGESERSRRALERRIFPYGAKRQGTFSVKERNSAPDEMKMGTPMQWFFLFCLA</sequence>
<evidence type="ECO:0000256" key="1">
    <source>
        <dbReference type="SAM" id="MobiDB-lite"/>
    </source>
</evidence>
<protein>
    <submittedName>
        <fullName evidence="2">Uncharacterized protein</fullName>
    </submittedName>
</protein>
<dbReference type="Proteomes" id="UP000291866">
    <property type="component" value="Unassembled WGS sequence"/>
</dbReference>
<organism evidence="2 3">
    <name type="scientific">Rhizobium leguminosarum bv. viciae</name>
    <dbReference type="NCBI Taxonomy" id="387"/>
    <lineage>
        <taxon>Bacteria</taxon>
        <taxon>Pseudomonadati</taxon>
        <taxon>Pseudomonadota</taxon>
        <taxon>Alphaproteobacteria</taxon>
        <taxon>Hyphomicrobiales</taxon>
        <taxon>Rhizobiaceae</taxon>
        <taxon>Rhizobium/Agrobacterium group</taxon>
        <taxon>Rhizobium</taxon>
    </lineage>
</organism>